<organism evidence="2 3">
    <name type="scientific">Nocardioides astragali</name>
    <dbReference type="NCBI Taxonomy" id="1776736"/>
    <lineage>
        <taxon>Bacteria</taxon>
        <taxon>Bacillati</taxon>
        <taxon>Actinomycetota</taxon>
        <taxon>Actinomycetes</taxon>
        <taxon>Propionibacteriales</taxon>
        <taxon>Nocardioidaceae</taxon>
        <taxon>Nocardioides</taxon>
    </lineage>
</organism>
<keyword evidence="2" id="KW-0328">Glycosyltransferase</keyword>
<dbReference type="GO" id="GO:0016757">
    <property type="term" value="F:glycosyltransferase activity"/>
    <property type="evidence" value="ECO:0007669"/>
    <property type="project" value="UniProtKB-KW"/>
</dbReference>
<reference evidence="3" key="1">
    <citation type="journal article" date="2019" name="Int. J. Syst. Evol. Microbiol.">
        <title>The Global Catalogue of Microorganisms (GCM) 10K type strain sequencing project: providing services to taxonomists for standard genome sequencing and annotation.</title>
        <authorList>
            <consortium name="The Broad Institute Genomics Platform"/>
            <consortium name="The Broad Institute Genome Sequencing Center for Infectious Disease"/>
            <person name="Wu L."/>
            <person name="Ma J."/>
        </authorList>
    </citation>
    <scope>NUCLEOTIDE SEQUENCE [LARGE SCALE GENOMIC DNA]</scope>
    <source>
        <strain evidence="3">FCH27</strain>
    </source>
</reference>
<sequence length="291" mass="32242">MITAANVKRALDHPLGAPLRLAHRASVWSLHSGSAALARARVEAPDDPEWLAERLTLCAKTFERPATARRLVRSARRVFAGHVILADDSARPMQAPDGRTEVIDLPFNSGVPHGRNAALARVRTPYAWVSDDDVVFTRDSRVRSAVEFLEAHPEVDAVCATQIELPRLYIIGYGPDSLFLQHRPPLRPFGSEIDGLPVVLMGPPVYVGRTESLLKVPYDERIRMVEHRDFFSMASGTLVFVQDPAFVVLHARTPFNKRYTSFRNDVAGDLAYLGRKWSGTSAEGGRDPAVE</sequence>
<proteinExistence type="predicted"/>
<comment type="caution">
    <text evidence="2">The sequence shown here is derived from an EMBL/GenBank/DDBJ whole genome shotgun (WGS) entry which is preliminary data.</text>
</comment>
<dbReference type="EMBL" id="JBHTCH010000020">
    <property type="protein sequence ID" value="MFC7361960.1"/>
    <property type="molecule type" value="Genomic_DNA"/>
</dbReference>
<keyword evidence="3" id="KW-1185">Reference proteome</keyword>
<dbReference type="PANTHER" id="PTHR15046:SF3">
    <property type="entry name" value="BETA-1,4 N-ACETYLGALACTOSAMINYLTRANSFERASE 2-LIKE"/>
    <property type="match status" value="1"/>
</dbReference>
<dbReference type="Pfam" id="PF00535">
    <property type="entry name" value="Glycos_transf_2"/>
    <property type="match status" value="1"/>
</dbReference>
<dbReference type="Proteomes" id="UP001596524">
    <property type="component" value="Unassembled WGS sequence"/>
</dbReference>
<feature type="domain" description="Glycosyltransferase 2-like" evidence="1">
    <location>
        <begin position="87"/>
        <end position="161"/>
    </location>
</feature>
<dbReference type="EC" id="2.4.-.-" evidence="2"/>
<evidence type="ECO:0000313" key="3">
    <source>
        <dbReference type="Proteomes" id="UP001596524"/>
    </source>
</evidence>
<dbReference type="Gene3D" id="3.90.550.10">
    <property type="entry name" value="Spore Coat Polysaccharide Biosynthesis Protein SpsA, Chain A"/>
    <property type="match status" value="1"/>
</dbReference>
<name>A0ABW2N7P8_9ACTN</name>
<evidence type="ECO:0000313" key="2">
    <source>
        <dbReference type="EMBL" id="MFC7361960.1"/>
    </source>
</evidence>
<dbReference type="InterPro" id="IPR029044">
    <property type="entry name" value="Nucleotide-diphossugar_trans"/>
</dbReference>
<gene>
    <name evidence="2" type="ORF">ACFQO6_16930</name>
</gene>
<dbReference type="InterPro" id="IPR001173">
    <property type="entry name" value="Glyco_trans_2-like"/>
</dbReference>
<accession>A0ABW2N7P8</accession>
<protein>
    <submittedName>
        <fullName evidence="2">Glycosyltransferase</fullName>
        <ecNumber evidence="2">2.4.-.-</ecNumber>
    </submittedName>
</protein>
<evidence type="ECO:0000259" key="1">
    <source>
        <dbReference type="Pfam" id="PF00535"/>
    </source>
</evidence>
<dbReference type="CDD" id="cd00761">
    <property type="entry name" value="Glyco_tranf_GTA_type"/>
    <property type="match status" value="1"/>
</dbReference>
<keyword evidence="2" id="KW-0808">Transferase</keyword>
<dbReference type="RefSeq" id="WP_255892395.1">
    <property type="nucleotide sequence ID" value="NZ_JAFMZM010000006.1"/>
</dbReference>
<dbReference type="PANTHER" id="PTHR15046">
    <property type="entry name" value="GLYCO_TRANS_2-LIKE DOMAIN-CONTAINING PROTEIN"/>
    <property type="match status" value="1"/>
</dbReference>
<dbReference type="SUPFAM" id="SSF53448">
    <property type="entry name" value="Nucleotide-diphospho-sugar transferases"/>
    <property type="match status" value="1"/>
</dbReference>